<dbReference type="OrthoDB" id="9815029at2"/>
<dbReference type="InterPro" id="IPR035906">
    <property type="entry name" value="MetI-like_sf"/>
</dbReference>
<dbReference type="PANTHER" id="PTHR30133">
    <property type="entry name" value="CATIONIC AMINO ACID TRANSPORTER, MEMBRANE COMPONENT"/>
    <property type="match status" value="1"/>
</dbReference>
<dbReference type="InterPro" id="IPR000515">
    <property type="entry name" value="MetI-like"/>
</dbReference>
<comment type="similarity">
    <text evidence="2">Belongs to the binding-protein-dependent transport system permease family. HisMQ subfamily.</text>
</comment>
<evidence type="ECO:0000259" key="10">
    <source>
        <dbReference type="PROSITE" id="PS50928"/>
    </source>
</evidence>
<evidence type="ECO:0000256" key="3">
    <source>
        <dbReference type="ARBA" id="ARBA00022448"/>
    </source>
</evidence>
<dbReference type="EMBL" id="SADE01000001">
    <property type="protein sequence ID" value="RVU37838.1"/>
    <property type="molecule type" value="Genomic_DNA"/>
</dbReference>
<evidence type="ECO:0000256" key="5">
    <source>
        <dbReference type="ARBA" id="ARBA00022519"/>
    </source>
</evidence>
<reference evidence="12" key="1">
    <citation type="submission" date="2019-01" db="EMBL/GenBank/DDBJ databases">
        <title>Gri0909 isolated from a small marine red alga.</title>
        <authorList>
            <person name="Kim J."/>
            <person name="Jeong S.E."/>
            <person name="Jeon C.O."/>
        </authorList>
    </citation>
    <scope>NUCLEOTIDE SEQUENCE [LARGE SCALE GENOMIC DNA]</scope>
    <source>
        <strain evidence="12">Gri0909</strain>
    </source>
</reference>
<keyword evidence="12" id="KW-1185">Reference proteome</keyword>
<keyword evidence="7 9" id="KW-1133">Transmembrane helix</keyword>
<evidence type="ECO:0000256" key="9">
    <source>
        <dbReference type="RuleBase" id="RU363032"/>
    </source>
</evidence>
<feature type="transmembrane region" description="Helical" evidence="9">
    <location>
        <begin position="196"/>
        <end position="215"/>
    </location>
</feature>
<proteinExistence type="inferred from homology"/>
<dbReference type="NCBIfam" id="TIGR01726">
    <property type="entry name" value="HEQRo_perm_3TM"/>
    <property type="match status" value="1"/>
</dbReference>
<keyword evidence="3 9" id="KW-0813">Transport</keyword>
<gene>
    <name evidence="11" type="ORF">EOI86_00610</name>
</gene>
<feature type="transmembrane region" description="Helical" evidence="9">
    <location>
        <begin position="161"/>
        <end position="184"/>
    </location>
</feature>
<dbReference type="Gene3D" id="1.10.3720.10">
    <property type="entry name" value="MetI-like"/>
    <property type="match status" value="1"/>
</dbReference>
<dbReference type="GO" id="GO:0022857">
    <property type="term" value="F:transmembrane transporter activity"/>
    <property type="evidence" value="ECO:0007669"/>
    <property type="project" value="InterPro"/>
</dbReference>
<dbReference type="GO" id="GO:0043190">
    <property type="term" value="C:ATP-binding cassette (ABC) transporter complex"/>
    <property type="evidence" value="ECO:0007669"/>
    <property type="project" value="InterPro"/>
</dbReference>
<keyword evidence="5" id="KW-0997">Cell inner membrane</keyword>
<evidence type="ECO:0000256" key="4">
    <source>
        <dbReference type="ARBA" id="ARBA00022475"/>
    </source>
</evidence>
<evidence type="ECO:0000256" key="6">
    <source>
        <dbReference type="ARBA" id="ARBA00022692"/>
    </source>
</evidence>
<evidence type="ECO:0000313" key="11">
    <source>
        <dbReference type="EMBL" id="RVU37838.1"/>
    </source>
</evidence>
<feature type="transmembrane region" description="Helical" evidence="9">
    <location>
        <begin position="17"/>
        <end position="38"/>
    </location>
</feature>
<name>A0A3S2VRA5_9PROT</name>
<dbReference type="InterPro" id="IPR051613">
    <property type="entry name" value="ABC_transp_permease_HisMQ"/>
</dbReference>
<feature type="domain" description="ABC transmembrane type-1" evidence="10">
    <location>
        <begin position="15"/>
        <end position="215"/>
    </location>
</feature>
<accession>A0A3S2VRA5</accession>
<organism evidence="11 12">
    <name type="scientific">Hwanghaeella grinnelliae</name>
    <dbReference type="NCBI Taxonomy" id="2500179"/>
    <lineage>
        <taxon>Bacteria</taxon>
        <taxon>Pseudomonadati</taxon>
        <taxon>Pseudomonadota</taxon>
        <taxon>Alphaproteobacteria</taxon>
        <taxon>Rhodospirillales</taxon>
        <taxon>Rhodospirillaceae</taxon>
        <taxon>Hwanghaeella</taxon>
    </lineage>
</organism>
<evidence type="ECO:0000256" key="1">
    <source>
        <dbReference type="ARBA" id="ARBA00004429"/>
    </source>
</evidence>
<dbReference type="RefSeq" id="WP_127763211.1">
    <property type="nucleotide sequence ID" value="NZ_SADE01000001.1"/>
</dbReference>
<dbReference type="PROSITE" id="PS50928">
    <property type="entry name" value="ABC_TM1"/>
    <property type="match status" value="1"/>
</dbReference>
<protein>
    <submittedName>
        <fullName evidence="11">ABC transporter permease subunit</fullName>
    </submittedName>
</protein>
<dbReference type="AlphaFoldDB" id="A0A3S2VRA5"/>
<dbReference type="InterPro" id="IPR010065">
    <property type="entry name" value="AA_ABC_transptr_permease_3TM"/>
</dbReference>
<dbReference type="Pfam" id="PF00528">
    <property type="entry name" value="BPD_transp_1"/>
    <property type="match status" value="1"/>
</dbReference>
<feature type="transmembrane region" description="Helical" evidence="9">
    <location>
        <begin position="93"/>
        <end position="111"/>
    </location>
</feature>
<feature type="transmembrane region" description="Helical" evidence="9">
    <location>
        <begin position="50"/>
        <end position="73"/>
    </location>
</feature>
<keyword evidence="6 9" id="KW-0812">Transmembrane</keyword>
<dbReference type="SUPFAM" id="SSF161098">
    <property type="entry name" value="MetI-like"/>
    <property type="match status" value="1"/>
</dbReference>
<evidence type="ECO:0000256" key="7">
    <source>
        <dbReference type="ARBA" id="ARBA00022989"/>
    </source>
</evidence>
<dbReference type="Proteomes" id="UP000287447">
    <property type="component" value="Unassembled WGS sequence"/>
</dbReference>
<evidence type="ECO:0000256" key="2">
    <source>
        <dbReference type="ARBA" id="ARBA00010072"/>
    </source>
</evidence>
<sequence>MDVLFEYRGLLWEGTVVTIQLAIVSVILSVLLGLLGAVGKLSENPVAQSFAGAYTTLIRGVPDLVLMLLLFYGGQQLVNDFGDATGLWGYVEINQFMAGSLTIGFIFGAYMTETFRGAILAIPRGQIEAGIACGMSPSMLFRRITWPQMVRYALPSFRNNWLVLIKSTALVSIIGLQDVVYMAFTAGRSVRQLFTFMFAVLIIYLLLTALSELGLRRLEIKYSAGVRQSEGA</sequence>
<comment type="caution">
    <text evidence="11">The sequence shown here is derived from an EMBL/GenBank/DDBJ whole genome shotgun (WGS) entry which is preliminary data.</text>
</comment>
<evidence type="ECO:0000256" key="8">
    <source>
        <dbReference type="ARBA" id="ARBA00023136"/>
    </source>
</evidence>
<evidence type="ECO:0000313" key="12">
    <source>
        <dbReference type="Proteomes" id="UP000287447"/>
    </source>
</evidence>
<keyword evidence="4" id="KW-1003">Cell membrane</keyword>
<keyword evidence="8 9" id="KW-0472">Membrane</keyword>
<dbReference type="CDD" id="cd06261">
    <property type="entry name" value="TM_PBP2"/>
    <property type="match status" value="1"/>
</dbReference>
<comment type="subcellular location">
    <subcellularLocation>
        <location evidence="1">Cell inner membrane</location>
        <topology evidence="1">Multi-pass membrane protein</topology>
    </subcellularLocation>
    <subcellularLocation>
        <location evidence="9">Cell membrane</location>
        <topology evidence="9">Multi-pass membrane protein</topology>
    </subcellularLocation>
</comment>